<keyword evidence="2" id="KW-1185">Reference proteome</keyword>
<proteinExistence type="predicted"/>
<protein>
    <submittedName>
        <fullName evidence="1">Uncharacterized protein</fullName>
    </submittedName>
</protein>
<name>A0A7J7P160_9MAGN</name>
<comment type="caution">
    <text evidence="1">The sequence shown here is derived from an EMBL/GenBank/DDBJ whole genome shotgun (WGS) entry which is preliminary data.</text>
</comment>
<dbReference type="OrthoDB" id="678085at2759"/>
<reference evidence="1 2" key="1">
    <citation type="journal article" date="2020" name="IScience">
        <title>Genome Sequencing of the Endangered Kingdonia uniflora (Circaeasteraceae, Ranunculales) Reveals Potential Mechanisms of Evolutionary Specialization.</title>
        <authorList>
            <person name="Sun Y."/>
            <person name="Deng T."/>
            <person name="Zhang A."/>
            <person name="Moore M.J."/>
            <person name="Landis J.B."/>
            <person name="Lin N."/>
            <person name="Zhang H."/>
            <person name="Zhang X."/>
            <person name="Huang J."/>
            <person name="Zhang X."/>
            <person name="Sun H."/>
            <person name="Wang H."/>
        </authorList>
    </citation>
    <scope>NUCLEOTIDE SEQUENCE [LARGE SCALE GENOMIC DNA]</scope>
    <source>
        <strain evidence="1">TB1705</strain>
        <tissue evidence="1">Leaf</tissue>
    </source>
</reference>
<dbReference type="PANTHER" id="PTHR36892">
    <property type="entry name" value="OS01G0201800 PROTEIN"/>
    <property type="match status" value="1"/>
</dbReference>
<evidence type="ECO:0000313" key="2">
    <source>
        <dbReference type="Proteomes" id="UP000541444"/>
    </source>
</evidence>
<evidence type="ECO:0000313" key="1">
    <source>
        <dbReference type="EMBL" id="KAF6173197.1"/>
    </source>
</evidence>
<accession>A0A7J7P160</accession>
<dbReference type="Proteomes" id="UP000541444">
    <property type="component" value="Unassembled WGS sequence"/>
</dbReference>
<organism evidence="1 2">
    <name type="scientific">Kingdonia uniflora</name>
    <dbReference type="NCBI Taxonomy" id="39325"/>
    <lineage>
        <taxon>Eukaryota</taxon>
        <taxon>Viridiplantae</taxon>
        <taxon>Streptophyta</taxon>
        <taxon>Embryophyta</taxon>
        <taxon>Tracheophyta</taxon>
        <taxon>Spermatophyta</taxon>
        <taxon>Magnoliopsida</taxon>
        <taxon>Ranunculales</taxon>
        <taxon>Circaeasteraceae</taxon>
        <taxon>Kingdonia</taxon>
    </lineage>
</organism>
<gene>
    <name evidence="1" type="ORF">GIB67_028495</name>
</gene>
<dbReference type="EMBL" id="JACGCM010000354">
    <property type="protein sequence ID" value="KAF6173197.1"/>
    <property type="molecule type" value="Genomic_DNA"/>
</dbReference>
<dbReference type="PANTHER" id="PTHR36892:SF1">
    <property type="entry name" value="OS05G0518200 PROTEIN"/>
    <property type="match status" value="1"/>
</dbReference>
<sequence length="530" mass="60322">MVKIPSLGTFARQLNGSMFNKKLENALNYTAPFCKRKSSIKKSIPIQNKLKADQTLKTATLRHQKEPPVFPVHGILKNHTRLDSSKKCYRYGGDQATLKCAPQLERHVKFVESVPVEIEEDLRTSEEGLEEEGCYKGFVISLEAESRVRSELEKWVAGFHSHASVPTFTSPNNTHFRDKGKGPFDEFVKLKHTVQSLDSSHTLQDSSIPRHLISTAKEGFNHSMETQEQVNDRSVRGLDPFCRLSPKDLLNSLCSSDDWKMQRGFVLQSNGGGFEKMEKHSTVPRLSSDHSVHNLMWMSNNNITHSYKKKKSYIEPPCPQDNIRLSSPKIYLNNSFGDSTKRAEFECQNSILGNKNSLHQLDTDLNLMNISSQELEKQRERIKSKRPTVWLMGKDVIVGESNNGVRDSEDGNILSTMTSPDISLIMFTQTEWDASPSRNSYENACELLEAQRNTASARNIQMKTIDPQFYRSHLDWHLVAYSLPIKELLSRASKFPQFYVSKTETLSLRSKIPVSTTSLVDCQHMLFKLC</sequence>
<dbReference type="AlphaFoldDB" id="A0A7J7P160"/>